<dbReference type="EMBL" id="CP069033">
    <property type="protein sequence ID" value="QRD01021.1"/>
    <property type="molecule type" value="Genomic_DNA"/>
</dbReference>
<sequence length="51" mass="5711">MVGTSARLQAVVRLDLLPFSLTVLTCLMVRDSLLPQSRLLLHELLAPQYMS</sequence>
<dbReference type="Proteomes" id="UP000663193">
    <property type="component" value="Chromosome 11"/>
</dbReference>
<dbReference type="VEuPathDB" id="FungiDB:JI435_416130"/>
<reference evidence="2" key="1">
    <citation type="journal article" date="2021" name="BMC Genomics">
        <title>Chromosome-level genome assembly and manually-curated proteome of model necrotroph Parastagonospora nodorum Sn15 reveals a genome-wide trove of candidate effector homologs, and redundancy of virulence-related functions within an accessory chromosome.</title>
        <authorList>
            <person name="Bertazzoni S."/>
            <person name="Jones D.A.B."/>
            <person name="Phan H.T."/>
            <person name="Tan K.-C."/>
            <person name="Hane J.K."/>
        </authorList>
    </citation>
    <scope>NUCLEOTIDE SEQUENCE [LARGE SCALE GENOMIC DNA]</scope>
    <source>
        <strain evidence="2">SN15 / ATCC MYA-4574 / FGSC 10173)</strain>
    </source>
</reference>
<accession>A0A7U2F948</accession>
<evidence type="ECO:0000313" key="1">
    <source>
        <dbReference type="EMBL" id="QRD01021.1"/>
    </source>
</evidence>
<gene>
    <name evidence="1" type="ORF">JI435_416130</name>
</gene>
<protein>
    <submittedName>
        <fullName evidence="1">Uncharacterized protein</fullName>
    </submittedName>
</protein>
<keyword evidence="2" id="KW-1185">Reference proteome</keyword>
<proteinExistence type="predicted"/>
<name>A0A7U2F948_PHANO</name>
<evidence type="ECO:0000313" key="2">
    <source>
        <dbReference type="Proteomes" id="UP000663193"/>
    </source>
</evidence>
<dbReference type="AlphaFoldDB" id="A0A7U2F948"/>
<organism evidence="1 2">
    <name type="scientific">Phaeosphaeria nodorum (strain SN15 / ATCC MYA-4574 / FGSC 10173)</name>
    <name type="common">Glume blotch fungus</name>
    <name type="synonym">Parastagonospora nodorum</name>
    <dbReference type="NCBI Taxonomy" id="321614"/>
    <lineage>
        <taxon>Eukaryota</taxon>
        <taxon>Fungi</taxon>
        <taxon>Dikarya</taxon>
        <taxon>Ascomycota</taxon>
        <taxon>Pezizomycotina</taxon>
        <taxon>Dothideomycetes</taxon>
        <taxon>Pleosporomycetidae</taxon>
        <taxon>Pleosporales</taxon>
        <taxon>Pleosporineae</taxon>
        <taxon>Phaeosphaeriaceae</taxon>
        <taxon>Parastagonospora</taxon>
    </lineage>
</organism>